<evidence type="ECO:0000313" key="6">
    <source>
        <dbReference type="Ensembl" id="ENSACOP00000024098.1"/>
    </source>
</evidence>
<keyword evidence="7" id="KW-1185">Reference proteome</keyword>
<comment type="similarity">
    <text evidence="1">Belongs to the MCTP family.</text>
</comment>
<name>A0A8B9GES2_9PSIT</name>
<keyword evidence="2" id="KW-0479">Metal-binding</keyword>
<evidence type="ECO:0000256" key="1">
    <source>
        <dbReference type="ARBA" id="ARBA00007923"/>
    </source>
</evidence>
<dbReference type="GO" id="GO:0046872">
    <property type="term" value="F:metal ion binding"/>
    <property type="evidence" value="ECO:0007669"/>
    <property type="project" value="UniProtKB-KW"/>
</dbReference>
<reference evidence="6" key="2">
    <citation type="submission" date="2025-09" db="UniProtKB">
        <authorList>
            <consortium name="Ensembl"/>
        </authorList>
    </citation>
    <scope>IDENTIFICATION</scope>
</reference>
<dbReference type="SMART" id="SM00239">
    <property type="entry name" value="C2"/>
    <property type="match status" value="2"/>
</dbReference>
<dbReference type="Pfam" id="PF00168">
    <property type="entry name" value="C2"/>
    <property type="match status" value="2"/>
</dbReference>
<dbReference type="InterPro" id="IPR035892">
    <property type="entry name" value="C2_domain_sf"/>
</dbReference>
<feature type="domain" description="C2" evidence="5">
    <location>
        <begin position="1"/>
        <end position="104"/>
    </location>
</feature>
<protein>
    <recommendedName>
        <fullName evidence="5">C2 domain-containing protein</fullName>
    </recommendedName>
</protein>
<evidence type="ECO:0000256" key="3">
    <source>
        <dbReference type="ARBA" id="ARBA00022837"/>
    </source>
</evidence>
<dbReference type="SUPFAM" id="SSF49562">
    <property type="entry name" value="C2 domain (Calcium/lipid-binding domain, CaLB)"/>
    <property type="match status" value="2"/>
</dbReference>
<dbReference type="PROSITE" id="PS50004">
    <property type="entry name" value="C2"/>
    <property type="match status" value="2"/>
</dbReference>
<dbReference type="Gene3D" id="2.60.40.150">
    <property type="entry name" value="C2 domain"/>
    <property type="match status" value="2"/>
</dbReference>
<dbReference type="PANTHER" id="PTHR45911">
    <property type="entry name" value="C2 DOMAIN-CONTAINING PROTEIN"/>
    <property type="match status" value="1"/>
</dbReference>
<keyword evidence="3" id="KW-0106">Calcium</keyword>
<reference evidence="6" key="1">
    <citation type="submission" date="2025-08" db="UniProtKB">
        <authorList>
            <consortium name="Ensembl"/>
        </authorList>
    </citation>
    <scope>IDENTIFICATION</scope>
</reference>
<organism evidence="6 7">
    <name type="scientific">Amazona collaria</name>
    <name type="common">yellow-billed parrot</name>
    <dbReference type="NCBI Taxonomy" id="241587"/>
    <lineage>
        <taxon>Eukaryota</taxon>
        <taxon>Metazoa</taxon>
        <taxon>Chordata</taxon>
        <taxon>Craniata</taxon>
        <taxon>Vertebrata</taxon>
        <taxon>Euteleostomi</taxon>
        <taxon>Archelosauria</taxon>
        <taxon>Archosauria</taxon>
        <taxon>Dinosauria</taxon>
        <taxon>Saurischia</taxon>
        <taxon>Theropoda</taxon>
        <taxon>Coelurosauria</taxon>
        <taxon>Aves</taxon>
        <taxon>Neognathae</taxon>
        <taxon>Neoaves</taxon>
        <taxon>Telluraves</taxon>
        <taxon>Australaves</taxon>
        <taxon>Psittaciformes</taxon>
        <taxon>Psittacidae</taxon>
        <taxon>Amazona</taxon>
    </lineage>
</organism>
<dbReference type="AlphaFoldDB" id="A0A8B9GES2"/>
<dbReference type="InterPro" id="IPR000008">
    <property type="entry name" value="C2_dom"/>
</dbReference>
<feature type="domain" description="C2" evidence="5">
    <location>
        <begin position="115"/>
        <end position="231"/>
    </location>
</feature>
<evidence type="ECO:0000256" key="4">
    <source>
        <dbReference type="SAM" id="MobiDB-lite"/>
    </source>
</evidence>
<accession>A0A8B9GES2</accession>
<sequence>MGLGYGARAMAGGPDRAVPCPSSTGSSDPYCIVKIDDEAIIRTATVWKTLSPFWGEEYEVHLQPTFHSISIYVMDEDALRYVQVGCGTSLFFQLAAKGGYSGWMSLSEVDPNEEVQGEIHLRVEVVGGPGRRLRCAVLEARDLARKDRNGASDPFVRLRYNGKTQESTVVKKSCYPRWNETFEFELAEPAGEKLCVEVWDWDLVGKNDFLGKVSPDGPGGFQPSPGAGKPPGPRVVIFGGAG</sequence>
<evidence type="ECO:0000256" key="2">
    <source>
        <dbReference type="ARBA" id="ARBA00022723"/>
    </source>
</evidence>
<feature type="region of interest" description="Disordered" evidence="4">
    <location>
        <begin position="214"/>
        <end position="242"/>
    </location>
</feature>
<evidence type="ECO:0000313" key="7">
    <source>
        <dbReference type="Proteomes" id="UP000694522"/>
    </source>
</evidence>
<evidence type="ECO:0000259" key="5">
    <source>
        <dbReference type="PROSITE" id="PS50004"/>
    </source>
</evidence>
<dbReference type="Ensembl" id="ENSACOT00000024926.1">
    <property type="protein sequence ID" value="ENSACOP00000024098.1"/>
    <property type="gene ID" value="ENSACOG00000016223.1"/>
</dbReference>
<dbReference type="PRINTS" id="PR00360">
    <property type="entry name" value="C2DOMAIN"/>
</dbReference>
<dbReference type="Proteomes" id="UP000694522">
    <property type="component" value="Unplaced"/>
</dbReference>
<proteinExistence type="inferred from homology"/>